<keyword evidence="2" id="KW-0378">Hydrolase</keyword>
<proteinExistence type="predicted"/>
<dbReference type="Pfam" id="PF12697">
    <property type="entry name" value="Abhydrolase_6"/>
    <property type="match status" value="1"/>
</dbReference>
<evidence type="ECO:0000313" key="2">
    <source>
        <dbReference type="EMBL" id="PZO81112.1"/>
    </source>
</evidence>
<feature type="domain" description="AB hydrolase-1" evidence="1">
    <location>
        <begin position="37"/>
        <end position="220"/>
    </location>
</feature>
<dbReference type="SUPFAM" id="SSF53474">
    <property type="entry name" value="alpha/beta-Hydrolases"/>
    <property type="match status" value="1"/>
</dbReference>
<dbReference type="PANTHER" id="PTHR43798:SF29">
    <property type="entry name" value="AB HYDROLASE-1 DOMAIN-CONTAINING PROTEIN"/>
    <property type="match status" value="1"/>
</dbReference>
<dbReference type="EMBL" id="QFNF01000001">
    <property type="protein sequence ID" value="PZO81112.1"/>
    <property type="molecule type" value="Genomic_DNA"/>
</dbReference>
<dbReference type="AlphaFoldDB" id="A0A2W4ZK98"/>
<evidence type="ECO:0000259" key="1">
    <source>
        <dbReference type="Pfam" id="PF12697"/>
    </source>
</evidence>
<protein>
    <submittedName>
        <fullName evidence="2">Alpha/beta hydrolase</fullName>
    </submittedName>
</protein>
<dbReference type="InterPro" id="IPR029058">
    <property type="entry name" value="AB_hydrolase_fold"/>
</dbReference>
<gene>
    <name evidence="2" type="ORF">DI632_00625</name>
</gene>
<dbReference type="Gene3D" id="3.40.50.1820">
    <property type="entry name" value="alpha/beta hydrolase"/>
    <property type="match status" value="1"/>
</dbReference>
<organism evidence="2 3">
    <name type="scientific">Sphingomonas hengshuiensis</name>
    <dbReference type="NCBI Taxonomy" id="1609977"/>
    <lineage>
        <taxon>Bacteria</taxon>
        <taxon>Pseudomonadati</taxon>
        <taxon>Pseudomonadota</taxon>
        <taxon>Alphaproteobacteria</taxon>
        <taxon>Sphingomonadales</taxon>
        <taxon>Sphingomonadaceae</taxon>
        <taxon>Sphingomonas</taxon>
    </lineage>
</organism>
<reference evidence="2 3" key="1">
    <citation type="submission" date="2017-08" db="EMBL/GenBank/DDBJ databases">
        <title>Infants hospitalized years apart are colonized by the same room-sourced microbial strains.</title>
        <authorList>
            <person name="Brooks B."/>
            <person name="Olm M.R."/>
            <person name="Firek B.A."/>
            <person name="Baker R."/>
            <person name="Thomas B.C."/>
            <person name="Morowitz M.J."/>
            <person name="Banfield J.F."/>
        </authorList>
    </citation>
    <scope>NUCLEOTIDE SEQUENCE [LARGE SCALE GENOMIC DNA]</scope>
    <source>
        <strain evidence="2">S2_018_000_R3_110</strain>
    </source>
</reference>
<dbReference type="InterPro" id="IPR000073">
    <property type="entry name" value="AB_hydrolase_1"/>
</dbReference>
<comment type="caution">
    <text evidence="2">The sequence shown here is derived from an EMBL/GenBank/DDBJ whole genome shotgun (WGS) entry which is preliminary data.</text>
</comment>
<sequence length="236" mass="25337">MTPVLFLPGLLCDATLWRAQIDGLADMVAPMVADLTLDQTVAGMARRTLAAAPPRFALVALSMGGYVAFEILRQAPERVTGLALFDTSAAPDAPERAAGRHAAIESLELGRFRGVTSRLLPQLVHPRHVDGPLAETVQAMASRVGGTAFARQQRAILDRPDSRPILPTITVPTLVAVGKDDVLTPPADAAEIHAGIPHARLEVLPECGHLPALEQPERTTELIRDLLRRCPSADRR</sequence>
<dbReference type="GO" id="GO:0016787">
    <property type="term" value="F:hydrolase activity"/>
    <property type="evidence" value="ECO:0007669"/>
    <property type="project" value="UniProtKB-KW"/>
</dbReference>
<evidence type="ECO:0000313" key="3">
    <source>
        <dbReference type="Proteomes" id="UP000248614"/>
    </source>
</evidence>
<dbReference type="InterPro" id="IPR050266">
    <property type="entry name" value="AB_hydrolase_sf"/>
</dbReference>
<dbReference type="PANTHER" id="PTHR43798">
    <property type="entry name" value="MONOACYLGLYCEROL LIPASE"/>
    <property type="match status" value="1"/>
</dbReference>
<dbReference type="Proteomes" id="UP000248614">
    <property type="component" value="Unassembled WGS sequence"/>
</dbReference>
<name>A0A2W4ZK98_9SPHN</name>
<accession>A0A2W4ZK98</accession>